<comment type="similarity">
    <text evidence="2">Belongs to the Nth/MutY family.</text>
</comment>
<dbReference type="GO" id="GO:0016829">
    <property type="term" value="F:lyase activity"/>
    <property type="evidence" value="ECO:0007669"/>
    <property type="project" value="UniProtKB-KW"/>
</dbReference>
<keyword evidence="6" id="KW-0408">Iron</keyword>
<dbReference type="CDD" id="cd00056">
    <property type="entry name" value="ENDO3c"/>
    <property type="match status" value="1"/>
</dbReference>
<keyword evidence="7" id="KW-0411">Iron-sulfur</keyword>
<keyword evidence="5" id="KW-0378">Hydrolase</keyword>
<proteinExistence type="inferred from homology"/>
<protein>
    <submittedName>
        <fullName evidence="12">G/T mismatches repair enzyme</fullName>
    </submittedName>
</protein>
<dbReference type="Proteomes" id="UP001055553">
    <property type="component" value="Chromosome"/>
</dbReference>
<dbReference type="SUPFAM" id="SSF48150">
    <property type="entry name" value="DNA-glycosylase"/>
    <property type="match status" value="1"/>
</dbReference>
<name>A0A915WS26_9ARCH</name>
<evidence type="ECO:0000256" key="7">
    <source>
        <dbReference type="ARBA" id="ARBA00023014"/>
    </source>
</evidence>
<dbReference type="RefSeq" id="WP_258393492.1">
    <property type="nucleotide sequence ID" value="NZ_AP019769.1"/>
</dbReference>
<evidence type="ECO:0000256" key="5">
    <source>
        <dbReference type="ARBA" id="ARBA00022801"/>
    </source>
</evidence>
<dbReference type="GO" id="GO:0006285">
    <property type="term" value="P:base-excision repair, AP site formation"/>
    <property type="evidence" value="ECO:0007669"/>
    <property type="project" value="TreeGrafter"/>
</dbReference>
<evidence type="ECO:0000256" key="1">
    <source>
        <dbReference type="ARBA" id="ARBA00001966"/>
    </source>
</evidence>
<dbReference type="InterPro" id="IPR003265">
    <property type="entry name" value="HhH-GPD_domain"/>
</dbReference>
<keyword evidence="9" id="KW-0456">Lyase</keyword>
<dbReference type="InterPro" id="IPR023170">
    <property type="entry name" value="HhH_base_excis_C"/>
</dbReference>
<dbReference type="GO" id="GO:0046872">
    <property type="term" value="F:metal ion binding"/>
    <property type="evidence" value="ECO:0007669"/>
    <property type="project" value="UniProtKB-KW"/>
</dbReference>
<keyword evidence="3" id="KW-0479">Metal-binding</keyword>
<dbReference type="PROSITE" id="PS00764">
    <property type="entry name" value="ENDONUCLEASE_III_1"/>
    <property type="match status" value="1"/>
</dbReference>
<dbReference type="Pfam" id="PF00730">
    <property type="entry name" value="HhH-GPD"/>
    <property type="match status" value="1"/>
</dbReference>
<evidence type="ECO:0000313" key="12">
    <source>
        <dbReference type="EMBL" id="BBL45461.1"/>
    </source>
</evidence>
<keyword evidence="8" id="KW-0234">DNA repair</keyword>
<dbReference type="Gene3D" id="1.10.1670.10">
    <property type="entry name" value="Helix-hairpin-Helix base-excision DNA repair enzymes (C-terminal)"/>
    <property type="match status" value="1"/>
</dbReference>
<keyword evidence="4" id="KW-0227">DNA damage</keyword>
<dbReference type="AlphaFoldDB" id="A0A915WS26"/>
<dbReference type="GeneID" id="74568244"/>
<evidence type="ECO:0000256" key="4">
    <source>
        <dbReference type="ARBA" id="ARBA00022763"/>
    </source>
</evidence>
<dbReference type="EMBL" id="AP019769">
    <property type="protein sequence ID" value="BBL45461.1"/>
    <property type="molecule type" value="Genomic_DNA"/>
</dbReference>
<dbReference type="InterPro" id="IPR004035">
    <property type="entry name" value="Endouclease-III_FeS-bd_BS"/>
</dbReference>
<evidence type="ECO:0000259" key="11">
    <source>
        <dbReference type="SMART" id="SM00478"/>
    </source>
</evidence>
<gene>
    <name evidence="12" type="ORF">MJ1_0293</name>
</gene>
<reference evidence="13" key="1">
    <citation type="journal article" date="2022" name="Int. J. Syst. Evol. Microbiol.">
        <title>Nanobdella aerobiophila gen. nov., sp. nov., a thermoacidophilic, obligate ectosymbiotic archaeon, and proposal of Nanobdellaceae fam. nov., Nanobdellales ord. nov. and Nanobdellia class. nov.</title>
        <authorList>
            <person name="Kato S."/>
            <person name="Ogasawara A."/>
            <person name="Itoh T."/>
            <person name="Sakai H.D."/>
            <person name="Shimizu M."/>
            <person name="Yuki M."/>
            <person name="Kaneko M."/>
            <person name="Takashina T."/>
            <person name="Ohkuma M."/>
        </authorList>
    </citation>
    <scope>NUCLEOTIDE SEQUENCE [LARGE SCALE GENOMIC DNA]</scope>
    <source>
        <strain evidence="13">MJ1</strain>
    </source>
</reference>
<dbReference type="KEGG" id="naer:MJ1_0293"/>
<dbReference type="GO" id="GO:0000703">
    <property type="term" value="F:oxidized pyrimidine nucleobase lesion DNA N-glycosylase activity"/>
    <property type="evidence" value="ECO:0007669"/>
    <property type="project" value="TreeGrafter"/>
</dbReference>
<evidence type="ECO:0000256" key="10">
    <source>
        <dbReference type="ARBA" id="ARBA00023295"/>
    </source>
</evidence>
<dbReference type="PANTHER" id="PTHR43286:SF1">
    <property type="entry name" value="ENDONUCLEASE III-LIKE PROTEIN 1"/>
    <property type="match status" value="1"/>
</dbReference>
<comment type="cofactor">
    <cofactor evidence="1">
        <name>[4Fe-4S] cluster</name>
        <dbReference type="ChEBI" id="CHEBI:49883"/>
    </cofactor>
</comment>
<accession>A0A915WS26</accession>
<keyword evidence="13" id="KW-1185">Reference proteome</keyword>
<evidence type="ECO:0000256" key="9">
    <source>
        <dbReference type="ARBA" id="ARBA00023239"/>
    </source>
</evidence>
<evidence type="ECO:0000256" key="2">
    <source>
        <dbReference type="ARBA" id="ARBA00008343"/>
    </source>
</evidence>
<dbReference type="InterPro" id="IPR011257">
    <property type="entry name" value="DNA_glycosylase"/>
</dbReference>
<evidence type="ECO:0000313" key="13">
    <source>
        <dbReference type="Proteomes" id="UP001055553"/>
    </source>
</evidence>
<dbReference type="GO" id="GO:0006289">
    <property type="term" value="P:nucleotide-excision repair"/>
    <property type="evidence" value="ECO:0007669"/>
    <property type="project" value="TreeGrafter"/>
</dbReference>
<feature type="domain" description="HhH-GPD" evidence="11">
    <location>
        <begin position="43"/>
        <end position="186"/>
    </location>
</feature>
<dbReference type="GO" id="GO:0003906">
    <property type="term" value="F:DNA-(apurinic or apyrimidinic site) endonuclease activity"/>
    <property type="evidence" value="ECO:0007669"/>
    <property type="project" value="TreeGrafter"/>
</dbReference>
<keyword evidence="10" id="KW-0326">Glycosidase</keyword>
<dbReference type="Gene3D" id="1.10.340.30">
    <property type="entry name" value="Hypothetical protein, domain 2"/>
    <property type="match status" value="1"/>
</dbReference>
<evidence type="ECO:0000256" key="3">
    <source>
        <dbReference type="ARBA" id="ARBA00022723"/>
    </source>
</evidence>
<dbReference type="FunFam" id="1.10.1670.10:FF:000001">
    <property type="entry name" value="Endonuclease III"/>
    <property type="match status" value="1"/>
</dbReference>
<dbReference type="PANTHER" id="PTHR43286">
    <property type="entry name" value="ENDONUCLEASE III-LIKE PROTEIN 1"/>
    <property type="match status" value="1"/>
</dbReference>
<dbReference type="PIRSF" id="PIRSF001435">
    <property type="entry name" value="Nth"/>
    <property type="match status" value="1"/>
</dbReference>
<sequence>MIEEIIYNIDKTLKDNKINEILASPYIWEKYKDSFKVLITILLSIRLREEKTLEVSKRLFNIYKDIESIKKASLEDIKNTIKDIGLYNNKAKWIKEIAELWDYNKQCDEDFIRSLPGIGRKIANVYFIIVCNKNYIAVDTHVHRIFNRIGIVNTKNPEKTEEELYKIIPEKYWKDINFKFVLFGRNICKPVNPRCIICNVRIYCNYGRKRIIDY</sequence>
<organism evidence="12 13">
    <name type="scientific">Nanobdella aerobiophila</name>
    <dbReference type="NCBI Taxonomy" id="2586965"/>
    <lineage>
        <taxon>Archaea</taxon>
        <taxon>Nanobdellota</taxon>
        <taxon>Nanobdellia</taxon>
        <taxon>Nanobdellales</taxon>
        <taxon>Nanobdellaceae</taxon>
        <taxon>Nanobdella</taxon>
    </lineage>
</organism>
<dbReference type="SMART" id="SM00478">
    <property type="entry name" value="ENDO3c"/>
    <property type="match status" value="1"/>
</dbReference>
<evidence type="ECO:0000256" key="8">
    <source>
        <dbReference type="ARBA" id="ARBA00023204"/>
    </source>
</evidence>
<dbReference type="GO" id="GO:0051536">
    <property type="term" value="F:iron-sulfur cluster binding"/>
    <property type="evidence" value="ECO:0007669"/>
    <property type="project" value="UniProtKB-KW"/>
</dbReference>
<evidence type="ECO:0000256" key="6">
    <source>
        <dbReference type="ARBA" id="ARBA00023004"/>
    </source>
</evidence>